<evidence type="ECO:0000313" key="2">
    <source>
        <dbReference type="EMBL" id="SER36061.1"/>
    </source>
</evidence>
<feature type="region of interest" description="Disordered" evidence="1">
    <location>
        <begin position="260"/>
        <end position="285"/>
    </location>
</feature>
<proteinExistence type="predicted"/>
<dbReference type="Proteomes" id="UP000183210">
    <property type="component" value="Unassembled WGS sequence"/>
</dbReference>
<dbReference type="RefSeq" id="WP_074829596.1">
    <property type="nucleotide sequence ID" value="NZ_FOEV01000018.1"/>
</dbReference>
<dbReference type="AlphaFoldDB" id="A0A9X8MH20"/>
<gene>
    <name evidence="2" type="ORF">SAMN05216409_11836</name>
</gene>
<evidence type="ECO:0000313" key="3">
    <source>
        <dbReference type="Proteomes" id="UP000183210"/>
    </source>
</evidence>
<sequence>MSIRTGIIKYNLSERGRFARGIERNLNTRVAARIINSPSVQERVKLGDMVGYFGHWPRVQFGLNPAEGGVVKGQAVSIEPALRLVSIKAEDNGDVEYEIEFFDNTSGKIAARMWRNKVGGFSSAIQLSPNDPAIAVDFFGFDYVIEPNYSNNRGYALDAAGQPIFDAVAEQRQLLEECNKLFESEQGRAEKLQAMYDSAMQTISKLADENEYLIDRLAKTGKPKAALDSVMDVTPIKVHKHCALDSADSFLTAPLAEYEPEPVVKEPEPPKTPTQRRTLHKYGIS</sequence>
<reference evidence="2 3" key="1">
    <citation type="submission" date="2016-10" db="EMBL/GenBank/DDBJ databases">
        <authorList>
            <person name="Varghese N."/>
            <person name="Submissions S."/>
        </authorList>
    </citation>
    <scope>NUCLEOTIDE SEQUENCE [LARGE SCALE GENOMIC DNA]</scope>
    <source>
        <strain evidence="2 3">LMG 21974</strain>
    </source>
</reference>
<evidence type="ECO:0000256" key="1">
    <source>
        <dbReference type="SAM" id="MobiDB-lite"/>
    </source>
</evidence>
<dbReference type="GeneID" id="300268713"/>
<protein>
    <submittedName>
        <fullName evidence="2">Uncharacterized protein</fullName>
    </submittedName>
</protein>
<dbReference type="EMBL" id="FOEV01000018">
    <property type="protein sequence ID" value="SER36061.1"/>
    <property type="molecule type" value="Genomic_DNA"/>
</dbReference>
<comment type="caution">
    <text evidence="2">The sequence shown here is derived from an EMBL/GenBank/DDBJ whole genome shotgun (WGS) entry which is preliminary data.</text>
</comment>
<accession>A0A9X8MH20</accession>
<organism evidence="2 3">
    <name type="scientific">Pseudomonas lutea</name>
    <dbReference type="NCBI Taxonomy" id="243924"/>
    <lineage>
        <taxon>Bacteria</taxon>
        <taxon>Pseudomonadati</taxon>
        <taxon>Pseudomonadota</taxon>
        <taxon>Gammaproteobacteria</taxon>
        <taxon>Pseudomonadales</taxon>
        <taxon>Pseudomonadaceae</taxon>
        <taxon>Pseudomonas</taxon>
    </lineage>
</organism>
<name>A0A9X8MH20_9PSED</name>